<evidence type="ECO:0000313" key="1">
    <source>
        <dbReference type="EMBL" id="QDU67334.1"/>
    </source>
</evidence>
<proteinExistence type="predicted"/>
<reference evidence="1 2" key="1">
    <citation type="submission" date="2019-02" db="EMBL/GenBank/DDBJ databases">
        <title>Deep-cultivation of Planctomycetes and their phenomic and genomic characterization uncovers novel biology.</title>
        <authorList>
            <person name="Wiegand S."/>
            <person name="Jogler M."/>
            <person name="Boedeker C."/>
            <person name="Pinto D."/>
            <person name="Vollmers J."/>
            <person name="Rivas-Marin E."/>
            <person name="Kohn T."/>
            <person name="Peeters S.H."/>
            <person name="Heuer A."/>
            <person name="Rast P."/>
            <person name="Oberbeckmann S."/>
            <person name="Bunk B."/>
            <person name="Jeske O."/>
            <person name="Meyerdierks A."/>
            <person name="Storesund J.E."/>
            <person name="Kallscheuer N."/>
            <person name="Luecker S."/>
            <person name="Lage O.M."/>
            <person name="Pohl T."/>
            <person name="Merkel B.J."/>
            <person name="Hornburger P."/>
            <person name="Mueller R.-W."/>
            <person name="Bruemmer F."/>
            <person name="Labrenz M."/>
            <person name="Spormann A.M."/>
            <person name="Op den Camp H."/>
            <person name="Overmann J."/>
            <person name="Amann R."/>
            <person name="Jetten M.S.M."/>
            <person name="Mascher T."/>
            <person name="Medema M.H."/>
            <person name="Devos D.P."/>
            <person name="Kaster A.-K."/>
            <person name="Ovreas L."/>
            <person name="Rohde M."/>
            <person name="Galperin M.Y."/>
            <person name="Jogler C."/>
        </authorList>
    </citation>
    <scope>NUCLEOTIDE SEQUENCE [LARGE SCALE GENOMIC DNA]</scope>
    <source>
        <strain evidence="1 2">Pla133</strain>
    </source>
</reference>
<dbReference type="Proteomes" id="UP000316921">
    <property type="component" value="Chromosome"/>
</dbReference>
<name>A0A518BK35_9BACT</name>
<dbReference type="RefSeq" id="WP_145065396.1">
    <property type="nucleotide sequence ID" value="NZ_CP036287.1"/>
</dbReference>
<keyword evidence="2" id="KW-1185">Reference proteome</keyword>
<organism evidence="1 2">
    <name type="scientific">Engelhardtia mirabilis</name>
    <dbReference type="NCBI Taxonomy" id="2528011"/>
    <lineage>
        <taxon>Bacteria</taxon>
        <taxon>Pseudomonadati</taxon>
        <taxon>Planctomycetota</taxon>
        <taxon>Planctomycetia</taxon>
        <taxon>Planctomycetia incertae sedis</taxon>
        <taxon>Engelhardtia</taxon>
    </lineage>
</organism>
<dbReference type="KEGG" id="pbap:Pla133_24160"/>
<gene>
    <name evidence="1" type="ORF">Pla133_24160</name>
</gene>
<evidence type="ECO:0000313" key="2">
    <source>
        <dbReference type="Proteomes" id="UP000316921"/>
    </source>
</evidence>
<dbReference type="AlphaFoldDB" id="A0A518BK35"/>
<accession>A0A518BK35</accession>
<protein>
    <submittedName>
        <fullName evidence="1">Uncharacterized protein</fullName>
    </submittedName>
</protein>
<sequence length="141" mass="15024">MTTLRFRRLAAGLALAAIGSMGTGCLGAATVAGAGYLVARELGPDRSQRALVREELEEVWFVAELLMDERAEASVDVLESPRRLVGRIDGATVEVTVERVGPEQTSVSILAQRVLARADAELAGDLLDALLARLAERNPGR</sequence>
<dbReference type="PROSITE" id="PS51257">
    <property type="entry name" value="PROKAR_LIPOPROTEIN"/>
    <property type="match status" value="1"/>
</dbReference>
<dbReference type="EMBL" id="CP036287">
    <property type="protein sequence ID" value="QDU67334.1"/>
    <property type="molecule type" value="Genomic_DNA"/>
</dbReference>